<dbReference type="OrthoDB" id="426718at2759"/>
<gene>
    <name evidence="2" type="ORF">CONCODRAFT_34710</name>
</gene>
<feature type="domain" description="Fungal lipase-type" evidence="1">
    <location>
        <begin position="59"/>
        <end position="194"/>
    </location>
</feature>
<accession>A0A137PHM6</accession>
<dbReference type="InterPro" id="IPR051218">
    <property type="entry name" value="Sec_MonoDiacylglyc_Lipase"/>
</dbReference>
<dbReference type="CDD" id="cd00519">
    <property type="entry name" value="Lipase_3"/>
    <property type="match status" value="1"/>
</dbReference>
<keyword evidence="2" id="KW-0378">Hydrolase</keyword>
<protein>
    <submittedName>
        <fullName evidence="2">Alpha/beta-hydrolase</fullName>
    </submittedName>
</protein>
<evidence type="ECO:0000259" key="1">
    <source>
        <dbReference type="Pfam" id="PF01764"/>
    </source>
</evidence>
<organism evidence="2 3">
    <name type="scientific">Conidiobolus coronatus (strain ATCC 28846 / CBS 209.66 / NRRL 28638)</name>
    <name type="common">Delacroixia coronata</name>
    <dbReference type="NCBI Taxonomy" id="796925"/>
    <lineage>
        <taxon>Eukaryota</taxon>
        <taxon>Fungi</taxon>
        <taxon>Fungi incertae sedis</taxon>
        <taxon>Zoopagomycota</taxon>
        <taxon>Entomophthoromycotina</taxon>
        <taxon>Entomophthoromycetes</taxon>
        <taxon>Entomophthorales</taxon>
        <taxon>Ancylistaceae</taxon>
        <taxon>Conidiobolus</taxon>
    </lineage>
</organism>
<dbReference type="AlphaFoldDB" id="A0A137PHM6"/>
<reference evidence="2 3" key="1">
    <citation type="journal article" date="2015" name="Genome Biol. Evol.">
        <title>Phylogenomic analyses indicate that early fungi evolved digesting cell walls of algal ancestors of land plants.</title>
        <authorList>
            <person name="Chang Y."/>
            <person name="Wang S."/>
            <person name="Sekimoto S."/>
            <person name="Aerts A.L."/>
            <person name="Choi C."/>
            <person name="Clum A."/>
            <person name="LaButti K.M."/>
            <person name="Lindquist E.A."/>
            <person name="Yee Ngan C."/>
            <person name="Ohm R.A."/>
            <person name="Salamov A.A."/>
            <person name="Grigoriev I.V."/>
            <person name="Spatafora J.W."/>
            <person name="Berbee M.L."/>
        </authorList>
    </citation>
    <scope>NUCLEOTIDE SEQUENCE [LARGE SCALE GENOMIC DNA]</scope>
    <source>
        <strain evidence="2 3">NRRL 28638</strain>
    </source>
</reference>
<dbReference type="GO" id="GO:0006629">
    <property type="term" value="P:lipid metabolic process"/>
    <property type="evidence" value="ECO:0007669"/>
    <property type="project" value="InterPro"/>
</dbReference>
<dbReference type="Gene3D" id="3.40.50.1820">
    <property type="entry name" value="alpha/beta hydrolase"/>
    <property type="match status" value="1"/>
</dbReference>
<dbReference type="SUPFAM" id="SSF53474">
    <property type="entry name" value="alpha/beta-Hydrolases"/>
    <property type="match status" value="1"/>
</dbReference>
<sequence>MNFLNYAAATYCSQKEIEKWNCYNCQGFGKNTKDVVHASYDKLKSTAFTGVNHEKKIIVAAYRGTSNLDNWIINLKFGFIPLKANDTSSVKIHQGFSEAADVLLYKMRPAILMAMKKNPTYKVVFTGHSLGGALATLSAVKFAEEGLVNWDRIQLITFGQPRVGNLAFADYLDSKPIESARVTTRGDIVPIVPGHMLGYYHSQHIVHMDMKGNPIECSSTQEDPNCFRYFKELTLDAHFTYFNQRLNSNCQDPRTIDPRNWFQRTRDSVVGWWKEIWKKWF</sequence>
<dbReference type="PANTHER" id="PTHR45856:SF25">
    <property type="entry name" value="FUNGAL LIPASE-LIKE DOMAIN-CONTAINING PROTEIN"/>
    <property type="match status" value="1"/>
</dbReference>
<name>A0A137PHM6_CONC2</name>
<evidence type="ECO:0000313" key="2">
    <source>
        <dbReference type="EMBL" id="KXN74482.1"/>
    </source>
</evidence>
<keyword evidence="3" id="KW-1185">Reference proteome</keyword>
<dbReference type="EMBL" id="KQ964423">
    <property type="protein sequence ID" value="KXN74482.1"/>
    <property type="molecule type" value="Genomic_DNA"/>
</dbReference>
<evidence type="ECO:0000313" key="3">
    <source>
        <dbReference type="Proteomes" id="UP000070444"/>
    </source>
</evidence>
<dbReference type="InterPro" id="IPR029058">
    <property type="entry name" value="AB_hydrolase_fold"/>
</dbReference>
<dbReference type="PANTHER" id="PTHR45856">
    <property type="entry name" value="ALPHA/BETA-HYDROLASES SUPERFAMILY PROTEIN"/>
    <property type="match status" value="1"/>
</dbReference>
<dbReference type="Pfam" id="PF01764">
    <property type="entry name" value="Lipase_3"/>
    <property type="match status" value="1"/>
</dbReference>
<dbReference type="InterPro" id="IPR002921">
    <property type="entry name" value="Fungal_lipase-type"/>
</dbReference>
<dbReference type="Proteomes" id="UP000070444">
    <property type="component" value="Unassembled WGS sequence"/>
</dbReference>
<proteinExistence type="predicted"/>
<dbReference type="GO" id="GO:0016787">
    <property type="term" value="F:hydrolase activity"/>
    <property type="evidence" value="ECO:0007669"/>
    <property type="project" value="UniProtKB-KW"/>
</dbReference>